<evidence type="ECO:0000256" key="1">
    <source>
        <dbReference type="SAM" id="Coils"/>
    </source>
</evidence>
<comment type="caution">
    <text evidence="2">The sequence shown here is derived from an EMBL/GenBank/DDBJ whole genome shotgun (WGS) entry which is preliminary data.</text>
</comment>
<accession>A0AAW7DG45</accession>
<keyword evidence="1" id="KW-0175">Coiled coil</keyword>
<sequence>MSKVKFILNDETKVNQKGFRILNAGLDLERFKANPVILGEHFNSISGVIGRWINIQIEGHLLTAEPEFDLKSEMGKKVAQQVEDGFVRACSLGVDPITRDNFMVEPSGKLVLMRGEVYEASIVAIPNNAKALIKLFASTENMTSEAENELFKQIKNHNPMNKILLSATAAYIALGYSEAKELTANEVEAGILKLKADLDSAKTERDTYKEKYEKLNEAQKAEKIQLAASLVDEAVKAGKIDATKKAEYQELALLKPELFQEIFGKKAGKQNLSATIETEGASTVQSLDDFLKLSFTAQMEFKTNFPDEYKKITE</sequence>
<dbReference type="Proteomes" id="UP001173578">
    <property type="component" value="Unassembled WGS sequence"/>
</dbReference>
<name>A0AAW7DG45_9FLAO</name>
<reference evidence="2" key="1">
    <citation type="submission" date="2020-06" db="EMBL/GenBank/DDBJ databases">
        <authorList>
            <person name="Dong N."/>
        </authorList>
    </citation>
    <scope>NUCLEOTIDE SEQUENCE</scope>
    <source>
        <strain evidence="2">210</strain>
    </source>
</reference>
<feature type="coiled-coil region" evidence="1">
    <location>
        <begin position="184"/>
        <end position="225"/>
    </location>
</feature>
<proteinExistence type="predicted"/>
<dbReference type="EMBL" id="JACALR010000002">
    <property type="protein sequence ID" value="MDM1550653.1"/>
    <property type="molecule type" value="Genomic_DNA"/>
</dbReference>
<gene>
    <name evidence="2" type="ORF">HX095_05445</name>
</gene>
<dbReference type="RefSeq" id="WP_286485337.1">
    <property type="nucleotide sequence ID" value="NZ_JACALR010000002.1"/>
</dbReference>
<evidence type="ECO:0008006" key="4">
    <source>
        <dbReference type="Google" id="ProtNLM"/>
    </source>
</evidence>
<protein>
    <recommendedName>
        <fullName evidence="4">Phage prohead protease, HK97 family</fullName>
    </recommendedName>
</protein>
<evidence type="ECO:0000313" key="2">
    <source>
        <dbReference type="EMBL" id="MDM1550653.1"/>
    </source>
</evidence>
<dbReference type="AlphaFoldDB" id="A0AAW7DG45"/>
<evidence type="ECO:0000313" key="3">
    <source>
        <dbReference type="Proteomes" id="UP001173578"/>
    </source>
</evidence>
<reference evidence="2" key="2">
    <citation type="journal article" date="2022" name="Sci. Total Environ.">
        <title>Prevalence, transmission, and molecular epidemiology of tet(X)-positive bacteria among humans, animals, and environmental niches in China: An epidemiological, and genomic-based study.</title>
        <authorList>
            <person name="Dong N."/>
            <person name="Zeng Y."/>
            <person name="Cai C."/>
            <person name="Sun C."/>
            <person name="Lu J."/>
            <person name="Liu C."/>
            <person name="Zhou H."/>
            <person name="Sun Q."/>
            <person name="Shu L."/>
            <person name="Wang H."/>
            <person name="Wang Y."/>
            <person name="Wang S."/>
            <person name="Wu C."/>
            <person name="Chan E.W."/>
            <person name="Chen G."/>
            <person name="Shen Z."/>
            <person name="Chen S."/>
            <person name="Zhang R."/>
        </authorList>
    </citation>
    <scope>NUCLEOTIDE SEQUENCE</scope>
    <source>
        <strain evidence="2">210</strain>
    </source>
</reference>
<organism evidence="2 3">
    <name type="scientific">Empedobacter falsenii</name>
    <dbReference type="NCBI Taxonomy" id="343874"/>
    <lineage>
        <taxon>Bacteria</taxon>
        <taxon>Pseudomonadati</taxon>
        <taxon>Bacteroidota</taxon>
        <taxon>Flavobacteriia</taxon>
        <taxon>Flavobacteriales</taxon>
        <taxon>Weeksellaceae</taxon>
        <taxon>Empedobacter</taxon>
    </lineage>
</organism>